<dbReference type="Proteomes" id="UP001165584">
    <property type="component" value="Unassembled WGS sequence"/>
</dbReference>
<evidence type="ECO:0000313" key="3">
    <source>
        <dbReference type="Proteomes" id="UP001165584"/>
    </source>
</evidence>
<evidence type="ECO:0000256" key="1">
    <source>
        <dbReference type="ARBA" id="ARBA00006479"/>
    </source>
</evidence>
<dbReference type="Gene3D" id="3.30.420.40">
    <property type="match status" value="2"/>
</dbReference>
<keyword evidence="3" id="KW-1185">Reference proteome</keyword>
<dbReference type="PANTHER" id="PTHR18964">
    <property type="entry name" value="ROK (REPRESSOR, ORF, KINASE) FAMILY"/>
    <property type="match status" value="1"/>
</dbReference>
<protein>
    <submittedName>
        <fullName evidence="2">ROK family protein</fullName>
    </submittedName>
</protein>
<reference evidence="2" key="1">
    <citation type="submission" date="2022-08" db="EMBL/GenBank/DDBJ databases">
        <authorList>
            <person name="Deng Y."/>
            <person name="Han X.-F."/>
            <person name="Zhang Y.-Q."/>
        </authorList>
    </citation>
    <scope>NUCLEOTIDE SEQUENCE</scope>
    <source>
        <strain evidence="2">CPCC 205763</strain>
    </source>
</reference>
<evidence type="ECO:0000313" key="2">
    <source>
        <dbReference type="EMBL" id="MCS5717215.1"/>
    </source>
</evidence>
<accession>A0ABT2GLW7</accession>
<dbReference type="SUPFAM" id="SSF53067">
    <property type="entry name" value="Actin-like ATPase domain"/>
    <property type="match status" value="1"/>
</dbReference>
<comment type="similarity">
    <text evidence="1">Belongs to the ROK (NagC/XylR) family.</text>
</comment>
<dbReference type="RefSeq" id="WP_259505296.1">
    <property type="nucleotide sequence ID" value="NZ_JANLCM010000001.1"/>
</dbReference>
<comment type="caution">
    <text evidence="2">The sequence shown here is derived from an EMBL/GenBank/DDBJ whole genome shotgun (WGS) entry which is preliminary data.</text>
</comment>
<gene>
    <name evidence="2" type="ORF">N1027_03590</name>
</gene>
<dbReference type="InterPro" id="IPR043129">
    <property type="entry name" value="ATPase_NBD"/>
</dbReference>
<name>A0ABT2GLW7_9MICO</name>
<organism evidence="2 3">
    <name type="scientific">Herbiconiux aconitum</name>
    <dbReference type="NCBI Taxonomy" id="2970913"/>
    <lineage>
        <taxon>Bacteria</taxon>
        <taxon>Bacillati</taxon>
        <taxon>Actinomycetota</taxon>
        <taxon>Actinomycetes</taxon>
        <taxon>Micrococcales</taxon>
        <taxon>Microbacteriaceae</taxon>
        <taxon>Herbiconiux</taxon>
    </lineage>
</organism>
<dbReference type="PANTHER" id="PTHR18964:SF149">
    <property type="entry name" value="BIFUNCTIONAL UDP-N-ACETYLGLUCOSAMINE 2-EPIMERASE_N-ACETYLMANNOSAMINE KINASE"/>
    <property type="match status" value="1"/>
</dbReference>
<dbReference type="InterPro" id="IPR000600">
    <property type="entry name" value="ROK"/>
</dbReference>
<dbReference type="EMBL" id="JANLCM010000001">
    <property type="protein sequence ID" value="MCS5717215.1"/>
    <property type="molecule type" value="Genomic_DNA"/>
</dbReference>
<proteinExistence type="inferred from homology"/>
<sequence>MHPPRDTAAESSSIVAWPTLHPTTQAAYNQILWNHGLAKADVARRLGVSRTRMTTVGRELELAGLVSAGGRGAHQAFGRPGDILVAVPDRYHFLGVHVRARQLVAAVIDMENVVVWGADAIVSSLDASVLLEQCERWLAEARSSGFRVAALAICGSFEQLDDAPVGLDLHSIIGESDRIRLSERIGGPVWVEDDMVALTAFEQWPRLDDGQDSLALVSVGAQIGFGLVADRKIIVGAHRTAGRFAHVPVAPDGPLCPLGHRGCLWSVASVASILAQSGAGSLEEVAERAATDADADRILSAAARGLGAAVGHVANLVDPDKVVLTGDARQLLEGRDDEFAGGLHDVALGALPLVELADFGFTEWARAAAALGLYRTLGGDGI</sequence>
<dbReference type="Pfam" id="PF00480">
    <property type="entry name" value="ROK"/>
    <property type="match status" value="1"/>
</dbReference>